<proteinExistence type="predicted"/>
<evidence type="ECO:0000256" key="1">
    <source>
        <dbReference type="SAM" id="SignalP"/>
    </source>
</evidence>
<reference evidence="2" key="1">
    <citation type="submission" date="2020-03" db="EMBL/GenBank/DDBJ databases">
        <title>Transcriptomic Profiling of the Digestive Tract of the Rat Flea, Xenopsylla cheopis, Following Blood Feeding and Infection with Yersinia pestis.</title>
        <authorList>
            <person name="Bland D.M."/>
            <person name="Martens C.A."/>
            <person name="Virtaneva K."/>
            <person name="Kanakabandi K."/>
            <person name="Long D."/>
            <person name="Rosenke R."/>
            <person name="Saturday G.A."/>
            <person name="Hoyt F.H."/>
            <person name="Bruno D.P."/>
            <person name="Ribeiro J.M.C."/>
            <person name="Hinnebusch J."/>
        </authorList>
    </citation>
    <scope>NUCLEOTIDE SEQUENCE</scope>
</reference>
<organism evidence="2">
    <name type="scientific">Xenopsylla cheopis</name>
    <name type="common">Oriental rat flea</name>
    <name type="synonym">Pulex cheopis</name>
    <dbReference type="NCBI Taxonomy" id="163159"/>
    <lineage>
        <taxon>Eukaryota</taxon>
        <taxon>Metazoa</taxon>
        <taxon>Ecdysozoa</taxon>
        <taxon>Arthropoda</taxon>
        <taxon>Hexapoda</taxon>
        <taxon>Insecta</taxon>
        <taxon>Pterygota</taxon>
        <taxon>Neoptera</taxon>
        <taxon>Endopterygota</taxon>
        <taxon>Siphonaptera</taxon>
        <taxon>Pulicidae</taxon>
        <taxon>Xenopsyllinae</taxon>
        <taxon>Xenopsylla</taxon>
    </lineage>
</organism>
<feature type="signal peptide" evidence="1">
    <location>
        <begin position="1"/>
        <end position="27"/>
    </location>
</feature>
<sequence>MSIMNMIWLVLLYIPVLLMVVIITASSEKGVELIQVQLPTRKMKTHPDGYFLMMQKLRLLILAKSLQNVLVVK</sequence>
<evidence type="ECO:0000313" key="2">
    <source>
        <dbReference type="EMBL" id="NOV50182.1"/>
    </source>
</evidence>
<keyword evidence="1" id="KW-0732">Signal</keyword>
<dbReference type="EMBL" id="GIIL01006456">
    <property type="protein sequence ID" value="NOV50182.1"/>
    <property type="molecule type" value="Transcribed_RNA"/>
</dbReference>
<protein>
    <submittedName>
        <fullName evidence="2">Putative secreted protein</fullName>
    </submittedName>
</protein>
<feature type="chain" id="PRO_5026888100" evidence="1">
    <location>
        <begin position="28"/>
        <end position="73"/>
    </location>
</feature>
<accession>A0A6M2DVF5</accession>
<name>A0A6M2DVF5_XENCH</name>
<dbReference type="AlphaFoldDB" id="A0A6M2DVF5"/>